<dbReference type="RefSeq" id="WP_193935030.1">
    <property type="nucleotide sequence ID" value="NZ_CAWPMZ010000023.1"/>
</dbReference>
<proteinExistence type="inferred from homology"/>
<gene>
    <name evidence="8" type="ORF">IQ230_25740</name>
</gene>
<feature type="chain" id="PRO_5045204130" evidence="6">
    <location>
        <begin position="24"/>
        <end position="271"/>
    </location>
</feature>
<evidence type="ECO:0000256" key="2">
    <source>
        <dbReference type="ARBA" id="ARBA00008814"/>
    </source>
</evidence>
<protein>
    <submittedName>
        <fullName evidence="8">Iron-siderophore ABC transporter substrate-binding protein</fullName>
    </submittedName>
</protein>
<dbReference type="EMBL" id="JADEWN010000119">
    <property type="protein sequence ID" value="MBE9193657.1"/>
    <property type="molecule type" value="Genomic_DNA"/>
</dbReference>
<evidence type="ECO:0000256" key="1">
    <source>
        <dbReference type="ARBA" id="ARBA00004196"/>
    </source>
</evidence>
<dbReference type="Proteomes" id="UP000651156">
    <property type="component" value="Unassembled WGS sequence"/>
</dbReference>
<keyword evidence="9" id="KW-1185">Reference proteome</keyword>
<dbReference type="CDD" id="cd01146">
    <property type="entry name" value="FhuD"/>
    <property type="match status" value="1"/>
</dbReference>
<name>A0ABR9UZB8_9CHRO</name>
<feature type="signal peptide" evidence="6">
    <location>
        <begin position="1"/>
        <end position="23"/>
    </location>
</feature>
<evidence type="ECO:0000256" key="3">
    <source>
        <dbReference type="ARBA" id="ARBA00022448"/>
    </source>
</evidence>
<dbReference type="SUPFAM" id="SSF53807">
    <property type="entry name" value="Helical backbone' metal receptor"/>
    <property type="match status" value="1"/>
</dbReference>
<comment type="similarity">
    <text evidence="2">Belongs to the bacterial solute-binding protein 8 family.</text>
</comment>
<dbReference type="Pfam" id="PF01497">
    <property type="entry name" value="Peripla_BP_2"/>
    <property type="match status" value="1"/>
</dbReference>
<evidence type="ECO:0000313" key="9">
    <source>
        <dbReference type="Proteomes" id="UP000651156"/>
    </source>
</evidence>
<evidence type="ECO:0000256" key="5">
    <source>
        <dbReference type="SAM" id="Coils"/>
    </source>
</evidence>
<keyword evidence="4 6" id="KW-0732">Signal</keyword>
<keyword evidence="3" id="KW-0813">Transport</keyword>
<comment type="subcellular location">
    <subcellularLocation>
        <location evidence="1">Cell envelope</location>
    </subcellularLocation>
</comment>
<dbReference type="PANTHER" id="PTHR30532:SF25">
    <property type="entry name" value="IRON(III) DICITRATE-BINDING PERIPLASMIC PROTEIN"/>
    <property type="match status" value="1"/>
</dbReference>
<accession>A0ABR9UZB8</accession>
<evidence type="ECO:0000256" key="4">
    <source>
        <dbReference type="ARBA" id="ARBA00022729"/>
    </source>
</evidence>
<dbReference type="InterPro" id="IPR002491">
    <property type="entry name" value="ABC_transptr_periplasmic_BD"/>
</dbReference>
<reference evidence="8 9" key="1">
    <citation type="submission" date="2020-10" db="EMBL/GenBank/DDBJ databases">
        <authorList>
            <person name="Castelo-Branco R."/>
            <person name="Eusebio N."/>
            <person name="Adriana R."/>
            <person name="Vieira A."/>
            <person name="Brugerolle De Fraissinette N."/>
            <person name="Rezende De Castro R."/>
            <person name="Schneider M.P."/>
            <person name="Vasconcelos V."/>
            <person name="Leao P.N."/>
        </authorList>
    </citation>
    <scope>NUCLEOTIDE SEQUENCE [LARGE SCALE GENOMIC DNA]</scope>
    <source>
        <strain evidence="8 9">LEGE 06123</strain>
    </source>
</reference>
<feature type="domain" description="Fe/B12 periplasmic-binding" evidence="7">
    <location>
        <begin position="57"/>
        <end position="271"/>
    </location>
</feature>
<dbReference type="Gene3D" id="3.40.50.1980">
    <property type="entry name" value="Nitrogenase molybdenum iron protein domain"/>
    <property type="match status" value="2"/>
</dbReference>
<keyword evidence="5" id="KW-0175">Coiled coil</keyword>
<comment type="caution">
    <text evidence="8">The sequence shown here is derived from an EMBL/GenBank/DDBJ whole genome shotgun (WGS) entry which is preliminary data.</text>
</comment>
<dbReference type="PANTHER" id="PTHR30532">
    <property type="entry name" value="IRON III DICITRATE-BINDING PERIPLASMIC PROTEIN"/>
    <property type="match status" value="1"/>
</dbReference>
<sequence>MKNRCRYQALILIFCLLISACFSQVRTNTPKVHSATSECRAIKHLLGEACVPINPQRIIVLDTNPLDAALALGVKPIGSSSFEYLSLPEAQIKGIENIGGDSHPNLEKIALLKPDLILGNRWDEEIYDRLSQIAPTVIARSEDPAWKEDLRLYAQALNKTQQAEQLIKDYQQRVQEFQRRMGNDRLKQTEVSITTSYNYSAGQPAAIYLKDSFMGAVIAETGLQRPAAQRSDGFSQMISLEMLNLLDADVMFVVNPDPKSSTLSKLYELAF</sequence>
<dbReference type="PROSITE" id="PS51257">
    <property type="entry name" value="PROKAR_LIPOPROTEIN"/>
    <property type="match status" value="1"/>
</dbReference>
<dbReference type="InterPro" id="IPR051313">
    <property type="entry name" value="Bact_iron-sidero_bind"/>
</dbReference>
<organism evidence="8 9">
    <name type="scientific">Gloeocapsopsis crepidinum LEGE 06123</name>
    <dbReference type="NCBI Taxonomy" id="588587"/>
    <lineage>
        <taxon>Bacteria</taxon>
        <taxon>Bacillati</taxon>
        <taxon>Cyanobacteriota</taxon>
        <taxon>Cyanophyceae</taxon>
        <taxon>Oscillatoriophycideae</taxon>
        <taxon>Chroococcales</taxon>
        <taxon>Chroococcaceae</taxon>
        <taxon>Gloeocapsopsis</taxon>
    </lineage>
</organism>
<evidence type="ECO:0000256" key="6">
    <source>
        <dbReference type="SAM" id="SignalP"/>
    </source>
</evidence>
<evidence type="ECO:0000313" key="8">
    <source>
        <dbReference type="EMBL" id="MBE9193657.1"/>
    </source>
</evidence>
<feature type="coiled-coil region" evidence="5">
    <location>
        <begin position="153"/>
        <end position="187"/>
    </location>
</feature>
<evidence type="ECO:0000259" key="7">
    <source>
        <dbReference type="PROSITE" id="PS50983"/>
    </source>
</evidence>
<dbReference type="PROSITE" id="PS50983">
    <property type="entry name" value="FE_B12_PBP"/>
    <property type="match status" value="1"/>
</dbReference>